<dbReference type="InterPro" id="IPR006076">
    <property type="entry name" value="FAD-dep_OxRdtase"/>
</dbReference>
<name>A0A1H1XW64_9MICO</name>
<dbReference type="PANTHER" id="PTHR13847">
    <property type="entry name" value="SARCOSINE DEHYDROGENASE-RELATED"/>
    <property type="match status" value="1"/>
</dbReference>
<dbReference type="InterPro" id="IPR036188">
    <property type="entry name" value="FAD/NAD-bd_sf"/>
</dbReference>
<dbReference type="Gene3D" id="3.30.9.10">
    <property type="entry name" value="D-Amino Acid Oxidase, subunit A, domain 2"/>
    <property type="match status" value="1"/>
</dbReference>
<evidence type="ECO:0000259" key="1">
    <source>
        <dbReference type="Pfam" id="PF01266"/>
    </source>
</evidence>
<dbReference type="OrthoDB" id="9805852at2"/>
<dbReference type="Pfam" id="PF01266">
    <property type="entry name" value="DAO"/>
    <property type="match status" value="1"/>
</dbReference>
<organism evidence="2 3">
    <name type="scientific">Brevibacterium siliguriense</name>
    <dbReference type="NCBI Taxonomy" id="1136497"/>
    <lineage>
        <taxon>Bacteria</taxon>
        <taxon>Bacillati</taxon>
        <taxon>Actinomycetota</taxon>
        <taxon>Actinomycetes</taxon>
        <taxon>Micrococcales</taxon>
        <taxon>Brevibacteriaceae</taxon>
        <taxon>Brevibacterium</taxon>
    </lineage>
</organism>
<evidence type="ECO:0000313" key="3">
    <source>
        <dbReference type="Proteomes" id="UP000199597"/>
    </source>
</evidence>
<proteinExistence type="predicted"/>
<dbReference type="AlphaFoldDB" id="A0A1H1XW64"/>
<keyword evidence="3" id="KW-1185">Reference proteome</keyword>
<sequence length="473" mass="52410">MDVHTALADASTIPFWLDTEIRPEPLPPLTEDRETDLLVVGGGFTGLWTALQAKERDPNRRVVLVEANSIGWAASGRNGGFCAASLTHGYDNGEAHLPEENERLAQLGRENLDAIEAAVAKYGMDVEFERTGELDVATEDYQVAELREAHDPDSGFIFLDQQELAGIVKSPTYKGALWDSREVAMVHPAKLCWELLRVIRELGVEVFEGTKVTDVSDAKTTVRVQTRVTAETIEDCATAPCSTITAKRVALATNVFPSLLKRVSLHTVPVYDYALMTEPLSDEQMAAIGWEGRQGIGDCANRFHYYRLTADNRILFGGWDAVYHFGRQVSWKYDQRPETFETLAEHFFETFPQLIGLKFTHKWGGPIDTCSRFFSFFTSAYGRKVAMAAGFTGLGVGASRFAGTVMLDLLSGEDTELTELEMVRKLPLPFPPEPMAWLGIRMTTNALIKADENEGRRGPLLKVLDAVGMGFDS</sequence>
<feature type="domain" description="FAD dependent oxidoreductase" evidence="1">
    <location>
        <begin position="36"/>
        <end position="407"/>
    </location>
</feature>
<dbReference type="EMBL" id="LT629766">
    <property type="protein sequence ID" value="SDT13442.1"/>
    <property type="molecule type" value="Genomic_DNA"/>
</dbReference>
<dbReference type="PANTHER" id="PTHR13847:SF281">
    <property type="entry name" value="FAD DEPENDENT OXIDOREDUCTASE DOMAIN-CONTAINING PROTEIN"/>
    <property type="match status" value="1"/>
</dbReference>
<dbReference type="RefSeq" id="WP_092016653.1">
    <property type="nucleotide sequence ID" value="NZ_LT629766.1"/>
</dbReference>
<dbReference type="Proteomes" id="UP000199597">
    <property type="component" value="Chromosome I"/>
</dbReference>
<gene>
    <name evidence="2" type="ORF">SAMN04489752_3456</name>
</gene>
<evidence type="ECO:0000313" key="2">
    <source>
        <dbReference type="EMBL" id="SDT13442.1"/>
    </source>
</evidence>
<dbReference type="Gene3D" id="3.50.50.60">
    <property type="entry name" value="FAD/NAD(P)-binding domain"/>
    <property type="match status" value="1"/>
</dbReference>
<dbReference type="GO" id="GO:0005737">
    <property type="term" value="C:cytoplasm"/>
    <property type="evidence" value="ECO:0007669"/>
    <property type="project" value="TreeGrafter"/>
</dbReference>
<dbReference type="SUPFAM" id="SSF51905">
    <property type="entry name" value="FAD/NAD(P)-binding domain"/>
    <property type="match status" value="1"/>
</dbReference>
<reference evidence="3" key="1">
    <citation type="submission" date="2016-10" db="EMBL/GenBank/DDBJ databases">
        <authorList>
            <person name="Varghese N."/>
            <person name="Submissions S."/>
        </authorList>
    </citation>
    <scope>NUCLEOTIDE SEQUENCE [LARGE SCALE GENOMIC DNA]</scope>
    <source>
        <strain evidence="3">DSM 23676</strain>
    </source>
</reference>
<accession>A0A1H1XW64</accession>
<dbReference type="STRING" id="1136497.SAMN04489752_3456"/>
<protein>
    <submittedName>
        <fullName evidence="2">Glycine/D-amino acid oxidase</fullName>
    </submittedName>
</protein>